<dbReference type="Gene3D" id="1.20.1110.10">
    <property type="entry name" value="Calcium-transporting ATPase, transmembrane domain"/>
    <property type="match status" value="1"/>
</dbReference>
<keyword evidence="8" id="KW-0597">Phosphoprotein</keyword>
<dbReference type="Pfam" id="PF00690">
    <property type="entry name" value="Cation_ATPase_N"/>
    <property type="match status" value="1"/>
</dbReference>
<dbReference type="CDD" id="cd02077">
    <property type="entry name" value="P-type_ATPase_Mg"/>
    <property type="match status" value="1"/>
</dbReference>
<dbReference type="NCBIfam" id="TIGR01494">
    <property type="entry name" value="ATPase_P-type"/>
    <property type="match status" value="2"/>
</dbReference>
<evidence type="ECO:0000256" key="6">
    <source>
        <dbReference type="ARBA" id="ARBA00022475"/>
    </source>
</evidence>
<keyword evidence="14" id="KW-1133">Transmembrane helix</keyword>
<comment type="function">
    <text evidence="1">Mediates magnesium influx to the cytosol.</text>
</comment>
<evidence type="ECO:0000256" key="1">
    <source>
        <dbReference type="ARBA" id="ARBA00003954"/>
    </source>
</evidence>
<gene>
    <name evidence="18" type="ORF">AFERRID_04010</name>
</gene>
<dbReference type="SUPFAM" id="SSF81653">
    <property type="entry name" value="Calcium ATPase, transduction domain A"/>
    <property type="match status" value="1"/>
</dbReference>
<dbReference type="GO" id="GO:0005524">
    <property type="term" value="F:ATP binding"/>
    <property type="evidence" value="ECO:0007669"/>
    <property type="project" value="UniProtKB-KW"/>
</dbReference>
<keyword evidence="10" id="KW-0547">Nucleotide-binding</keyword>
<keyword evidence="19" id="KW-1185">Reference proteome</keyword>
<dbReference type="InterPro" id="IPR036412">
    <property type="entry name" value="HAD-like_sf"/>
</dbReference>
<dbReference type="InterPro" id="IPR008250">
    <property type="entry name" value="ATPase_P-typ_transduc_dom_A_sf"/>
</dbReference>
<evidence type="ECO:0000256" key="16">
    <source>
        <dbReference type="ARBA" id="ARBA00029806"/>
    </source>
</evidence>
<evidence type="ECO:0000256" key="4">
    <source>
        <dbReference type="ARBA" id="ARBA00012786"/>
    </source>
</evidence>
<dbReference type="InterPro" id="IPR004014">
    <property type="entry name" value="ATPase_P-typ_cation-transptr_N"/>
</dbReference>
<evidence type="ECO:0000256" key="14">
    <source>
        <dbReference type="ARBA" id="ARBA00022989"/>
    </source>
</evidence>
<evidence type="ECO:0000256" key="17">
    <source>
        <dbReference type="ARBA" id="ARBA00047295"/>
    </source>
</evidence>
<dbReference type="GO" id="GO:0015444">
    <property type="term" value="F:P-type magnesium transporter activity"/>
    <property type="evidence" value="ECO:0007669"/>
    <property type="project" value="UniProtKB-EC"/>
</dbReference>
<dbReference type="SFLD" id="SFLDS00003">
    <property type="entry name" value="Haloacid_Dehalogenase"/>
    <property type="match status" value="1"/>
</dbReference>
<keyword evidence="12" id="KW-0460">Magnesium</keyword>
<dbReference type="NCBIfam" id="TIGR01524">
    <property type="entry name" value="ATPase-IIIB_Mg"/>
    <property type="match status" value="1"/>
</dbReference>
<dbReference type="KEGG" id="afj:AFERRID_04010"/>
<evidence type="ECO:0000256" key="13">
    <source>
        <dbReference type="ARBA" id="ARBA00022967"/>
    </source>
</evidence>
<protein>
    <recommendedName>
        <fullName evidence="5">Magnesium-transporting ATPase, P-type 1</fullName>
        <ecNumber evidence="4">7.2.2.14</ecNumber>
    </recommendedName>
    <alternativeName>
        <fullName evidence="16">Mg(2+) transport ATPase, P-type 1</fullName>
    </alternativeName>
</protein>
<dbReference type="InterPro" id="IPR006068">
    <property type="entry name" value="ATPase_P-typ_cation-transptr_C"/>
</dbReference>
<dbReference type="RefSeq" id="WP_113526575.1">
    <property type="nucleotide sequence ID" value="NZ_AP018795.1"/>
</dbReference>
<dbReference type="Gene3D" id="3.40.50.1000">
    <property type="entry name" value="HAD superfamily/HAD-like"/>
    <property type="match status" value="1"/>
</dbReference>
<dbReference type="SUPFAM" id="SSF56784">
    <property type="entry name" value="HAD-like"/>
    <property type="match status" value="1"/>
</dbReference>
<dbReference type="InterPro" id="IPR023298">
    <property type="entry name" value="ATPase_P-typ_TM_dom_sf"/>
</dbReference>
<dbReference type="AlphaFoldDB" id="A0A2Z6IK70"/>
<evidence type="ECO:0000256" key="5">
    <source>
        <dbReference type="ARBA" id="ARBA00013555"/>
    </source>
</evidence>
<dbReference type="GO" id="GO:0016887">
    <property type="term" value="F:ATP hydrolysis activity"/>
    <property type="evidence" value="ECO:0007669"/>
    <property type="project" value="InterPro"/>
</dbReference>
<name>A0A2Z6IK70_ACIFI</name>
<dbReference type="InterPro" id="IPR023214">
    <property type="entry name" value="HAD_sf"/>
</dbReference>
<evidence type="ECO:0000256" key="10">
    <source>
        <dbReference type="ARBA" id="ARBA00022741"/>
    </source>
</evidence>
<dbReference type="PROSITE" id="PS00154">
    <property type="entry name" value="ATPASE_E1_E2"/>
    <property type="match status" value="1"/>
</dbReference>
<dbReference type="PRINTS" id="PR01836">
    <property type="entry name" value="MGATPASE"/>
</dbReference>
<dbReference type="EC" id="7.2.2.14" evidence="4"/>
<dbReference type="InterPro" id="IPR059000">
    <property type="entry name" value="ATPase_P-type_domA"/>
</dbReference>
<comment type="catalytic activity">
    <reaction evidence="17">
        <text>Mg(2+)(out) + ATP + H2O = Mg(2+)(in) + ADP + phosphate + H(+)</text>
        <dbReference type="Rhea" id="RHEA:10260"/>
        <dbReference type="ChEBI" id="CHEBI:15377"/>
        <dbReference type="ChEBI" id="CHEBI:15378"/>
        <dbReference type="ChEBI" id="CHEBI:18420"/>
        <dbReference type="ChEBI" id="CHEBI:30616"/>
        <dbReference type="ChEBI" id="CHEBI:43474"/>
        <dbReference type="ChEBI" id="CHEBI:456216"/>
        <dbReference type="EC" id="7.2.2.14"/>
    </reaction>
</comment>
<dbReference type="InterPro" id="IPR006415">
    <property type="entry name" value="P-type_ATPase_IIIB"/>
</dbReference>
<comment type="subcellular location">
    <subcellularLocation>
        <location evidence="2">Cell inner membrane</location>
        <topology evidence="2">Multi-pass membrane protein</topology>
    </subcellularLocation>
</comment>
<accession>A0A2Z6IK70</accession>
<dbReference type="SMART" id="SM00831">
    <property type="entry name" value="Cation_ATPase_N"/>
    <property type="match status" value="1"/>
</dbReference>
<evidence type="ECO:0000313" key="18">
    <source>
        <dbReference type="EMBL" id="BBF64183.1"/>
    </source>
</evidence>
<keyword evidence="15" id="KW-0472">Membrane</keyword>
<evidence type="ECO:0000256" key="11">
    <source>
        <dbReference type="ARBA" id="ARBA00022840"/>
    </source>
</evidence>
<dbReference type="Gene3D" id="2.70.150.10">
    <property type="entry name" value="Calcium-transporting ATPase, cytoplasmic transduction domain A"/>
    <property type="match status" value="1"/>
</dbReference>
<dbReference type="InterPro" id="IPR018303">
    <property type="entry name" value="ATPase_P-typ_P_site"/>
</dbReference>
<sequence>MSESEPTEVEAAFWRQPLPNLFHALHTSPRGLTTEEAASRLTSFGLNALRPALRGTLLRLFLSRFRNPLVIILLVASAISAVTGDRASFLIISAMVLMSVALDTVQEYRAGQAAERLKRSVAVRATVLRDGRPRDIPIFEVVPGDTVLLAAGDSVPADGRLIEALDFFVNQALLTGEPYPVEKHAIELSDKADLDAADNAAFMGTSVISGKATILVCRTGLGTALGEIADSLASKAPPTSFERGTRQFGLLIMRLTVFLALFALFVNTAFHRPLLESFLFAVALAVGLTPELLPMIVSVTLARGAIRMARKKVIVKRLASVQNLGSMDVLCTDKTGTLTEARIRLEHHVDPMGRESERVLELAYLNSHFETGLKSPLDDAILSHQEINVSAWRKIDEAPFDFERRRVSVLVEKNDRRLLVVKGAPEDVLRLAVAYEADGIQTPFDAPARSRAGALCDELGQNGFRVLGIAWRRVPLDHPHAVVGDETELVFAGFAAFLDPPKETAARAVGDLAKSGVAVKIVTGDNDLVTRHVCAQIGLPVNKVLTGAEIQRMDDFALQALVEEANLFCRVTPTQKNRIILALKARQHVVGFLGDGINDAPSLHSADVGISVDGAVDVAKDAADMILLERDLDVLYEGIREGRRTFGNVLKYIMMGTSSNFGNMFSMAGATLIIPFLPMLPVQILLNNFLYDLSEVPIPLDNVDESYLSRPHEWDMAFIRNFMMVIGPISSLFDFLTFYVMLHVFHAGEEMFHTGWFIESIATQVLVIFVIRTRFNPLTSRPHPLLVGTSLAVVAVAALLPLTPIGATLGFVALPMDFFAILMAMVVVYLMAVEGVKRWFYRRLAGRTAGIPSPI</sequence>
<dbReference type="SFLD" id="SFLDG00002">
    <property type="entry name" value="C1.7:_P-type_atpase_like"/>
    <property type="match status" value="1"/>
</dbReference>
<evidence type="ECO:0000256" key="12">
    <source>
        <dbReference type="ARBA" id="ARBA00022842"/>
    </source>
</evidence>
<keyword evidence="9" id="KW-0812">Transmembrane</keyword>
<dbReference type="Pfam" id="PF13246">
    <property type="entry name" value="Cation_ATPase"/>
    <property type="match status" value="1"/>
</dbReference>
<keyword evidence="11" id="KW-0067">ATP-binding</keyword>
<evidence type="ECO:0000256" key="15">
    <source>
        <dbReference type="ARBA" id="ARBA00023136"/>
    </source>
</evidence>
<evidence type="ECO:0000256" key="2">
    <source>
        <dbReference type="ARBA" id="ARBA00004429"/>
    </source>
</evidence>
<dbReference type="Pfam" id="PF00122">
    <property type="entry name" value="E1-E2_ATPase"/>
    <property type="match status" value="1"/>
</dbReference>
<dbReference type="SUPFAM" id="SSF81665">
    <property type="entry name" value="Calcium ATPase, transmembrane domain M"/>
    <property type="match status" value="1"/>
</dbReference>
<proteinExistence type="inferred from homology"/>
<reference evidence="18 19" key="1">
    <citation type="journal article" date="2018" name="Microbiol. Resour. Announc.">
        <title>Complete Genome Sequence of Acidithiobacillus ferridurans JCM 18981.</title>
        <authorList>
            <person name="Miyauchi T."/>
            <person name="Kouzuma A."/>
            <person name="Abe T."/>
            <person name="Watanabe K."/>
        </authorList>
    </citation>
    <scope>NUCLEOTIDE SEQUENCE [LARGE SCALE GENOMIC DNA]</scope>
    <source>
        <strain evidence="19">ATCC 33020 / DSM 29468 / JCM 18981 / 11Fe</strain>
    </source>
</reference>
<keyword evidence="6" id="KW-1003">Cell membrane</keyword>
<evidence type="ECO:0000256" key="9">
    <source>
        <dbReference type="ARBA" id="ARBA00022692"/>
    </source>
</evidence>
<dbReference type="InterPro" id="IPR044492">
    <property type="entry name" value="P_typ_ATPase_HD_dom"/>
</dbReference>
<keyword evidence="13" id="KW-1278">Translocase</keyword>
<dbReference type="PANTHER" id="PTHR42861">
    <property type="entry name" value="CALCIUM-TRANSPORTING ATPASE"/>
    <property type="match status" value="1"/>
</dbReference>
<dbReference type="GO" id="GO:0005886">
    <property type="term" value="C:plasma membrane"/>
    <property type="evidence" value="ECO:0007669"/>
    <property type="project" value="UniProtKB-SubCell"/>
</dbReference>
<dbReference type="Gene3D" id="3.40.1110.10">
    <property type="entry name" value="Calcium-transporting ATPase, cytoplasmic domain N"/>
    <property type="match status" value="1"/>
</dbReference>
<dbReference type="InterPro" id="IPR001757">
    <property type="entry name" value="P_typ_ATPase"/>
</dbReference>
<dbReference type="SFLD" id="SFLDF00027">
    <property type="entry name" value="p-type_atpase"/>
    <property type="match status" value="1"/>
</dbReference>
<keyword evidence="7" id="KW-0997">Cell inner membrane</keyword>
<dbReference type="Pfam" id="PF00689">
    <property type="entry name" value="Cation_ATPase_C"/>
    <property type="match status" value="1"/>
</dbReference>
<evidence type="ECO:0000256" key="3">
    <source>
        <dbReference type="ARBA" id="ARBA00008746"/>
    </source>
</evidence>
<evidence type="ECO:0000256" key="8">
    <source>
        <dbReference type="ARBA" id="ARBA00022553"/>
    </source>
</evidence>
<evidence type="ECO:0000313" key="19">
    <source>
        <dbReference type="Proteomes" id="UP000280188"/>
    </source>
</evidence>
<organism evidence="18 19">
    <name type="scientific">Acidithiobacillus ferridurans</name>
    <dbReference type="NCBI Taxonomy" id="1232575"/>
    <lineage>
        <taxon>Bacteria</taxon>
        <taxon>Pseudomonadati</taxon>
        <taxon>Pseudomonadota</taxon>
        <taxon>Acidithiobacillia</taxon>
        <taxon>Acidithiobacillales</taxon>
        <taxon>Acidithiobacillaceae</taxon>
        <taxon>Acidithiobacillus</taxon>
    </lineage>
</organism>
<comment type="similarity">
    <text evidence="3">Belongs to the cation transport ATPase (P-type) (TC 3.A.3) family. Type IIIB subfamily.</text>
</comment>
<dbReference type="EMBL" id="AP018795">
    <property type="protein sequence ID" value="BBF64183.1"/>
    <property type="molecule type" value="Genomic_DNA"/>
</dbReference>
<dbReference type="InterPro" id="IPR023299">
    <property type="entry name" value="ATPase_P-typ_cyto_dom_N"/>
</dbReference>
<dbReference type="Proteomes" id="UP000280188">
    <property type="component" value="Chromosome"/>
</dbReference>
<evidence type="ECO:0000256" key="7">
    <source>
        <dbReference type="ARBA" id="ARBA00022519"/>
    </source>
</evidence>